<dbReference type="InterPro" id="IPR018060">
    <property type="entry name" value="HTH_AraC"/>
</dbReference>
<dbReference type="RefSeq" id="WP_273641088.1">
    <property type="nucleotide sequence ID" value="NZ_JAQQXP010000001.1"/>
</dbReference>
<dbReference type="InterPro" id="IPR009057">
    <property type="entry name" value="Homeodomain-like_sf"/>
</dbReference>
<accession>A0ABT5L3Q4</accession>
<dbReference type="Proteomes" id="UP001218788">
    <property type="component" value="Unassembled WGS sequence"/>
</dbReference>
<keyword evidence="1" id="KW-0805">Transcription regulation</keyword>
<dbReference type="PROSITE" id="PS01124">
    <property type="entry name" value="HTH_ARAC_FAMILY_2"/>
    <property type="match status" value="1"/>
</dbReference>
<name>A0ABT5L3Q4_9ALTE</name>
<proteinExistence type="predicted"/>
<dbReference type="Gene3D" id="1.10.10.60">
    <property type="entry name" value="Homeodomain-like"/>
    <property type="match status" value="1"/>
</dbReference>
<evidence type="ECO:0000256" key="2">
    <source>
        <dbReference type="ARBA" id="ARBA00023125"/>
    </source>
</evidence>
<evidence type="ECO:0000256" key="3">
    <source>
        <dbReference type="ARBA" id="ARBA00023163"/>
    </source>
</evidence>
<dbReference type="Pfam" id="PF08668">
    <property type="entry name" value="HDOD"/>
    <property type="match status" value="1"/>
</dbReference>
<comment type="caution">
    <text evidence="5">The sequence shown here is derived from an EMBL/GenBank/DDBJ whole genome shotgun (WGS) entry which is preliminary data.</text>
</comment>
<dbReference type="InterPro" id="IPR013976">
    <property type="entry name" value="HDOD"/>
</dbReference>
<keyword evidence="2" id="KW-0238">DNA-binding</keyword>
<gene>
    <name evidence="5" type="ORF">OIK42_12910</name>
</gene>
<dbReference type="EMBL" id="JAQQXP010000001">
    <property type="protein sequence ID" value="MDC8831659.1"/>
    <property type="molecule type" value="Genomic_DNA"/>
</dbReference>
<evidence type="ECO:0000256" key="1">
    <source>
        <dbReference type="ARBA" id="ARBA00023015"/>
    </source>
</evidence>
<dbReference type="SMART" id="SM00342">
    <property type="entry name" value="HTH_ARAC"/>
    <property type="match status" value="1"/>
</dbReference>
<dbReference type="SUPFAM" id="SSF46689">
    <property type="entry name" value="Homeodomain-like"/>
    <property type="match status" value="1"/>
</dbReference>
<keyword evidence="3" id="KW-0804">Transcription</keyword>
<keyword evidence="6" id="KW-1185">Reference proteome</keyword>
<dbReference type="SUPFAM" id="SSF109604">
    <property type="entry name" value="HD-domain/PDEase-like"/>
    <property type="match status" value="1"/>
</dbReference>
<dbReference type="PANTHER" id="PTHR47894">
    <property type="entry name" value="HTH-TYPE TRANSCRIPTIONAL REGULATOR GADX"/>
    <property type="match status" value="1"/>
</dbReference>
<dbReference type="Pfam" id="PF12833">
    <property type="entry name" value="HTH_18"/>
    <property type="match status" value="1"/>
</dbReference>
<feature type="domain" description="HTH araC/xylS-type" evidence="4">
    <location>
        <begin position="224"/>
        <end position="321"/>
    </location>
</feature>
<protein>
    <submittedName>
        <fullName evidence="5">Helix-turn-helix domain-containing protein</fullName>
    </submittedName>
</protein>
<evidence type="ECO:0000313" key="6">
    <source>
        <dbReference type="Proteomes" id="UP001218788"/>
    </source>
</evidence>
<evidence type="ECO:0000259" key="4">
    <source>
        <dbReference type="PROSITE" id="PS01124"/>
    </source>
</evidence>
<evidence type="ECO:0000313" key="5">
    <source>
        <dbReference type="EMBL" id="MDC8831659.1"/>
    </source>
</evidence>
<organism evidence="5 6">
    <name type="scientific">Alteromonas gilva</name>
    <dbReference type="NCBI Taxonomy" id="2987522"/>
    <lineage>
        <taxon>Bacteria</taxon>
        <taxon>Pseudomonadati</taxon>
        <taxon>Pseudomonadota</taxon>
        <taxon>Gammaproteobacteria</taxon>
        <taxon>Alteromonadales</taxon>
        <taxon>Alteromonadaceae</taxon>
        <taxon>Alteromonas/Salinimonas group</taxon>
        <taxon>Alteromonas</taxon>
    </lineage>
</organism>
<dbReference type="Gene3D" id="1.10.3210.10">
    <property type="entry name" value="Hypothetical protein af1432"/>
    <property type="match status" value="1"/>
</dbReference>
<dbReference type="PANTHER" id="PTHR47894:SF1">
    <property type="entry name" value="HTH-TYPE TRANSCRIPTIONAL REGULATOR VQSM"/>
    <property type="match status" value="1"/>
</dbReference>
<sequence length="587" mass="66227">MSVTYTGTFWSGVSRALLSLRRDKHLPTPAEQETLKALSDIESSNYPIEQLNDLLSKLFLCEVPEHIGQSILGYFDFTRMGTIHCYVSMARDISAALDGLTQFNSPLFDASETFTVEQSDTAVKLIITAHYLAEMEPPIVAFLLALFRHIAGREFDFIAIETKYAHHWWPLAPVSKATLTHHSRALVVTFAPQWLNRPSYFYSPKLQSILVKNLQHHSPSNFKHELLQVFRQFPAPAKIRAEAVADAMGLTESVFRRKLRDEKLSFSALLKSHIHEQSVSQLLRGTRIDHLSEQLGFSDRRSFDRSFKEFTGVSPAQLRQIGSRLRFQRGNQALTEITENLPPLPETITEIINLSEQQLGVDKLVTLISADPVFRAHVMGKASRALYGNIPGSLEQAIGRNLGVSNVKYLAVLFAAQQYLTVQSVHPNVPGMIDAMLLSHALFERTFASEYSAEDNALIAQLLLFGPLALLLIFHTEHLDAKDFLAAWQQSGSFNDFIHCLTNEYNLCLYGASTLMLIRWGFTSNVNQSLWRLCQDRDSKVSQRIKFCHSLAFDKLCFNQNTGTLQTDESLFSAQQATTAEDLLNNW</sequence>
<reference evidence="5 6" key="1">
    <citation type="submission" date="2022-10" db="EMBL/GenBank/DDBJ databases">
        <title>Alteromonas sp. chi3 Genome sequencing.</title>
        <authorList>
            <person name="Park S."/>
        </authorList>
    </citation>
    <scope>NUCLEOTIDE SEQUENCE [LARGE SCALE GENOMIC DNA]</scope>
    <source>
        <strain evidence="6">chi3</strain>
    </source>
</reference>